<evidence type="ECO:0000256" key="6">
    <source>
        <dbReference type="ARBA" id="ARBA00022692"/>
    </source>
</evidence>
<dbReference type="Gene3D" id="3.40.50.410">
    <property type="entry name" value="von Willebrand factor, type A domain"/>
    <property type="match status" value="1"/>
</dbReference>
<keyword evidence="15" id="KW-0325">Glycoprotein</keyword>
<name>A0AA40LGH5_CNENI</name>
<evidence type="ECO:0000256" key="17">
    <source>
        <dbReference type="SAM" id="MobiDB-lite"/>
    </source>
</evidence>
<gene>
    <name evidence="19" type="ORF">QTO34_007339</name>
</gene>
<dbReference type="EMBL" id="JAULJE010000018">
    <property type="protein sequence ID" value="KAK1332656.1"/>
    <property type="molecule type" value="Genomic_DNA"/>
</dbReference>
<feature type="region of interest" description="Disordered" evidence="17">
    <location>
        <begin position="1007"/>
        <end position="1038"/>
    </location>
</feature>
<dbReference type="Proteomes" id="UP001177744">
    <property type="component" value="Unassembled WGS sequence"/>
</dbReference>
<evidence type="ECO:0000256" key="15">
    <source>
        <dbReference type="ARBA" id="ARBA00023180"/>
    </source>
</evidence>
<accession>A0AA40LGH5</accession>
<evidence type="ECO:0000256" key="9">
    <source>
        <dbReference type="ARBA" id="ARBA00022837"/>
    </source>
</evidence>
<reference evidence="19" key="1">
    <citation type="submission" date="2023-06" db="EMBL/GenBank/DDBJ databases">
        <title>Reference genome for the Northern bat (Eptesicus nilssonii), a most northern bat species.</title>
        <authorList>
            <person name="Laine V.N."/>
            <person name="Pulliainen A.T."/>
            <person name="Lilley T.M."/>
        </authorList>
    </citation>
    <scope>NUCLEOTIDE SEQUENCE</scope>
    <source>
        <strain evidence="19">BLF_Eptnil</strain>
        <tissue evidence="19">Kidney</tissue>
    </source>
</reference>
<dbReference type="PANTHER" id="PTHR10166">
    <property type="entry name" value="VOLTAGE-DEPENDENT CALCIUM CHANNEL SUBUNIT ALPHA-2/DELTA-RELATED"/>
    <property type="match status" value="1"/>
</dbReference>
<dbReference type="SUPFAM" id="SSF53300">
    <property type="entry name" value="vWA-like"/>
    <property type="match status" value="1"/>
</dbReference>
<evidence type="ECO:0000256" key="2">
    <source>
        <dbReference type="ARBA" id="ARBA00007060"/>
    </source>
</evidence>
<feature type="compositionally biased region" description="Pro residues" evidence="17">
    <location>
        <begin position="1009"/>
        <end position="1030"/>
    </location>
</feature>
<organism evidence="19 20">
    <name type="scientific">Cnephaeus nilssonii</name>
    <name type="common">Northern bat</name>
    <name type="synonym">Eptesicus nilssonii</name>
    <dbReference type="NCBI Taxonomy" id="3371016"/>
    <lineage>
        <taxon>Eukaryota</taxon>
        <taxon>Metazoa</taxon>
        <taxon>Chordata</taxon>
        <taxon>Craniata</taxon>
        <taxon>Vertebrata</taxon>
        <taxon>Euteleostomi</taxon>
        <taxon>Mammalia</taxon>
        <taxon>Eutheria</taxon>
        <taxon>Laurasiatheria</taxon>
        <taxon>Chiroptera</taxon>
        <taxon>Yangochiroptera</taxon>
        <taxon>Vespertilionidae</taxon>
        <taxon>Cnephaeus</taxon>
    </lineage>
</organism>
<evidence type="ECO:0000313" key="20">
    <source>
        <dbReference type="Proteomes" id="UP001177744"/>
    </source>
</evidence>
<evidence type="ECO:0000256" key="14">
    <source>
        <dbReference type="ARBA" id="ARBA00023157"/>
    </source>
</evidence>
<evidence type="ECO:0000256" key="13">
    <source>
        <dbReference type="ARBA" id="ARBA00023136"/>
    </source>
</evidence>
<keyword evidence="13" id="KW-0472">Membrane</keyword>
<dbReference type="InterPro" id="IPR036465">
    <property type="entry name" value="vWFA_dom_sf"/>
</dbReference>
<dbReference type="InterPro" id="IPR013608">
    <property type="entry name" value="VWA_N"/>
</dbReference>
<dbReference type="Gene3D" id="3.30.450.20">
    <property type="entry name" value="PAS domain"/>
    <property type="match status" value="1"/>
</dbReference>
<dbReference type="Pfam" id="PF08473">
    <property type="entry name" value="VGCC_alpha2"/>
    <property type="match status" value="2"/>
</dbReference>
<dbReference type="FunFam" id="3.30.450.20:FF:000014">
    <property type="entry name" value="voltage-dependent calcium channel subunit alpha-2/delta-1 isoform X1"/>
    <property type="match status" value="1"/>
</dbReference>
<evidence type="ECO:0000256" key="1">
    <source>
        <dbReference type="ARBA" id="ARBA00004479"/>
    </source>
</evidence>
<keyword evidence="5" id="KW-0107">Calcium channel</keyword>
<dbReference type="PANTHER" id="PTHR10166:SF7">
    <property type="entry name" value="VOLTAGE-DEPENDENT CALCIUM CHANNEL SUBUNIT ALPHA-2_DELTA-2"/>
    <property type="match status" value="1"/>
</dbReference>
<sequence length="1118" mass="124927">MGGWLGRGGRWAEVREGGTCPSGVSRWAGRASSASDLPVLCPQRLADAAETFQKAHRWQDNIKEEDIVYYDAKADAELDDPEIEDVERGPKVSTLKLDFVEDANFKNKVNYSYTAVQIPTDIYKGSTVILNELNWTEALETVFTENRRRDPTLLWQVFGSATGVTRYYPATPWRAPKKIDLYDVRRRPWYIQGASSPKDMVIIVDVSGSVSGLTLKLMKTSVCEMLDTLSDDDYVNVASVGAGAAGGGACRGSPAPAVPSRPSLSPQFNEKAQPVSCFTHLVQANVRNKKVFKEAVQGMVAKGTTGYKAGFEYAFDQLQNSNISRANCNKMIMMFTDGGEDRVQDVFEKYNWPNRTVRVFTFSVGQHNYDVTPLQWMACANKGYYFEIPSIGAIRINTQEYLDVLGRPMVLAGKEAKQVQWTNVYEDALGLGLVVTGTLPVFNLTQDGPGEKKNQLILGVMGIDVALNDIKRLTPNYTLGANGYVFAIDLNGYVLLHPNLKPQTTNFREPVTLDFLDAELEDENKEEIRRSMIDGNKGHRQIRTLVKSLDERYIDEVMRNYTWVPIRSTNYSLGLVLPPYSTFYLQANLSDQILQVKYFEFLLPSSFESEGHVFIAPREYCKDLNASDNNTEFLKNFIELMEKVTPDSKQCNNFLLHNLILDTGITQQLVERVWRDQDLNTYSLLAVFAATDGGITRVFPNKAAEDWTENPEPFNASFYRRSLDNRGYVFRPPHQEALLRPLELENDTVGILVSTAVEFSLGGRTLRPAVVGVKLDLEAWAEKFKVLASNRTHQDQPQKQCGPSTHCEMDCEVNNEDLLCVLIDDGGFLVLSNQNHQWDQVGRFFSEVDANLMLALYNNSFYARKESFDYQAACAPQPPGNLGAAPRGVFVPTIADFLNLAWWTSAAAWSLFQQLLYGLIYHSWFQADPAEAEGSPEARESSCVVKQTQYYFGPVNASYNAIIDCGNCSRLFHAQRLSNTNLLFVVAEKPLCSQCEAGRLLQKETHCILPPPRPHPSPSPLPSRPHPPPHAALAASLTPHPCPADGPEQCELVQRPRYRRGPHICFDYNATEDTSDCGRGASFPPSLGVLVSLQLLLLLGLPPGPQAHQVHAHTSRRL</sequence>
<evidence type="ECO:0000256" key="8">
    <source>
        <dbReference type="ARBA" id="ARBA00022729"/>
    </source>
</evidence>
<evidence type="ECO:0000256" key="3">
    <source>
        <dbReference type="ARBA" id="ARBA00022448"/>
    </source>
</evidence>
<protein>
    <recommendedName>
        <fullName evidence="18">VWFA domain-containing protein</fullName>
    </recommendedName>
</protein>
<dbReference type="SMART" id="SM00327">
    <property type="entry name" value="VWA"/>
    <property type="match status" value="1"/>
</dbReference>
<comment type="subcellular location">
    <subcellularLocation>
        <location evidence="1">Membrane</location>
        <topology evidence="1">Single-pass type I membrane protein</topology>
    </subcellularLocation>
</comment>
<comment type="caution">
    <text evidence="19">The sequence shown here is derived from an EMBL/GenBank/DDBJ whole genome shotgun (WGS) entry which is preliminary data.</text>
</comment>
<proteinExistence type="inferred from homology"/>
<evidence type="ECO:0000256" key="5">
    <source>
        <dbReference type="ARBA" id="ARBA00022673"/>
    </source>
</evidence>
<dbReference type="InterPro" id="IPR013680">
    <property type="entry name" value="VDCC_a2/dsu"/>
</dbReference>
<keyword evidence="8" id="KW-0732">Signal</keyword>
<dbReference type="InterPro" id="IPR051173">
    <property type="entry name" value="Ca_channel_alpha-2/delta"/>
</dbReference>
<evidence type="ECO:0000256" key="12">
    <source>
        <dbReference type="ARBA" id="ARBA00023065"/>
    </source>
</evidence>
<evidence type="ECO:0000259" key="18">
    <source>
        <dbReference type="PROSITE" id="PS50234"/>
    </source>
</evidence>
<keyword evidence="14" id="KW-1015">Disulfide bond</keyword>
<keyword evidence="10" id="KW-0851">Voltage-gated channel</keyword>
<evidence type="ECO:0000256" key="4">
    <source>
        <dbReference type="ARBA" id="ARBA00022568"/>
    </source>
</evidence>
<keyword evidence="3" id="KW-0813">Transport</keyword>
<dbReference type="Pfam" id="PF08399">
    <property type="entry name" value="VWA_N"/>
    <property type="match status" value="1"/>
</dbReference>
<evidence type="ECO:0000256" key="10">
    <source>
        <dbReference type="ARBA" id="ARBA00022882"/>
    </source>
</evidence>
<keyword evidence="9" id="KW-0106">Calcium</keyword>
<keyword evidence="7" id="KW-0479">Metal-binding</keyword>
<evidence type="ECO:0000256" key="16">
    <source>
        <dbReference type="ARBA" id="ARBA00023303"/>
    </source>
</evidence>
<evidence type="ECO:0000313" key="19">
    <source>
        <dbReference type="EMBL" id="KAK1332656.1"/>
    </source>
</evidence>
<keyword evidence="4" id="KW-0109">Calcium transport</keyword>
<keyword evidence="16" id="KW-0407">Ion channel</keyword>
<keyword evidence="20" id="KW-1185">Reference proteome</keyword>
<dbReference type="Pfam" id="PF00092">
    <property type="entry name" value="VWA"/>
    <property type="match status" value="1"/>
</dbReference>
<keyword evidence="12" id="KW-0406">Ion transport</keyword>
<evidence type="ECO:0000256" key="11">
    <source>
        <dbReference type="ARBA" id="ARBA00022989"/>
    </source>
</evidence>
<dbReference type="AlphaFoldDB" id="A0AA40LGH5"/>
<dbReference type="GO" id="GO:0046872">
    <property type="term" value="F:metal ion binding"/>
    <property type="evidence" value="ECO:0007669"/>
    <property type="project" value="UniProtKB-KW"/>
</dbReference>
<keyword evidence="11" id="KW-1133">Transmembrane helix</keyword>
<evidence type="ECO:0000256" key="7">
    <source>
        <dbReference type="ARBA" id="ARBA00022723"/>
    </source>
</evidence>
<dbReference type="GO" id="GO:0005891">
    <property type="term" value="C:voltage-gated calcium channel complex"/>
    <property type="evidence" value="ECO:0007669"/>
    <property type="project" value="TreeGrafter"/>
</dbReference>
<dbReference type="GO" id="GO:0005245">
    <property type="term" value="F:voltage-gated calcium channel activity"/>
    <property type="evidence" value="ECO:0007669"/>
    <property type="project" value="TreeGrafter"/>
</dbReference>
<keyword evidence="6" id="KW-0812">Transmembrane</keyword>
<dbReference type="PROSITE" id="PS50234">
    <property type="entry name" value="VWFA"/>
    <property type="match status" value="1"/>
</dbReference>
<comment type="similarity">
    <text evidence="2">Belongs to the calcium channel subunit alpha-2/delta family.</text>
</comment>
<dbReference type="InterPro" id="IPR002035">
    <property type="entry name" value="VWF_A"/>
</dbReference>
<feature type="domain" description="VWFA" evidence="18">
    <location>
        <begin position="199"/>
        <end position="405"/>
    </location>
</feature>